<organism evidence="3 4">
    <name type="scientific">Crenichthys baileyi</name>
    <name type="common">White River springfish</name>
    <dbReference type="NCBI Taxonomy" id="28760"/>
    <lineage>
        <taxon>Eukaryota</taxon>
        <taxon>Metazoa</taxon>
        <taxon>Chordata</taxon>
        <taxon>Craniata</taxon>
        <taxon>Vertebrata</taxon>
        <taxon>Euteleostomi</taxon>
        <taxon>Actinopterygii</taxon>
        <taxon>Neopterygii</taxon>
        <taxon>Teleostei</taxon>
        <taxon>Neoteleostei</taxon>
        <taxon>Acanthomorphata</taxon>
        <taxon>Ovalentaria</taxon>
        <taxon>Atherinomorphae</taxon>
        <taxon>Cyprinodontiformes</taxon>
        <taxon>Goodeidae</taxon>
        <taxon>Crenichthys</taxon>
    </lineage>
</organism>
<proteinExistence type="predicted"/>
<evidence type="ECO:0000256" key="1">
    <source>
        <dbReference type="SAM" id="Coils"/>
    </source>
</evidence>
<evidence type="ECO:0000256" key="2">
    <source>
        <dbReference type="SAM" id="MobiDB-lite"/>
    </source>
</evidence>
<feature type="region of interest" description="Disordered" evidence="2">
    <location>
        <begin position="1"/>
        <end position="21"/>
    </location>
</feature>
<evidence type="ECO:0000313" key="3">
    <source>
        <dbReference type="EMBL" id="KAK5611634.1"/>
    </source>
</evidence>
<sequence length="151" mass="16483">MATRSMSEHEASATSEGSSSLLASMREMMEEKRGDIIEIFKTIVAYVVKREDMGTLAPLENKITLFASVISNVEEAANDHEQRLASVQGSVDQLQGKVDFLSKKCEKEGRSGLNNIRILGIAEGARGPHPTEFVAGLLQNLLRLGAKYFVA</sequence>
<dbReference type="Proteomes" id="UP001311232">
    <property type="component" value="Unassembled WGS sequence"/>
</dbReference>
<comment type="caution">
    <text evidence="3">The sequence shown here is derived from an EMBL/GenBank/DDBJ whole genome shotgun (WGS) entry which is preliminary data.</text>
</comment>
<protein>
    <submittedName>
        <fullName evidence="3">Uncharacterized protein</fullName>
    </submittedName>
</protein>
<dbReference type="EMBL" id="JAHHUM010001468">
    <property type="protein sequence ID" value="KAK5611634.1"/>
    <property type="molecule type" value="Genomic_DNA"/>
</dbReference>
<feature type="coiled-coil region" evidence="1">
    <location>
        <begin position="70"/>
        <end position="97"/>
    </location>
</feature>
<accession>A0AAV9RS19</accession>
<name>A0AAV9RS19_9TELE</name>
<feature type="compositionally biased region" description="Basic and acidic residues" evidence="2">
    <location>
        <begin position="1"/>
        <end position="11"/>
    </location>
</feature>
<keyword evidence="1" id="KW-0175">Coiled coil</keyword>
<evidence type="ECO:0000313" key="4">
    <source>
        <dbReference type="Proteomes" id="UP001311232"/>
    </source>
</evidence>
<feature type="compositionally biased region" description="Polar residues" evidence="2">
    <location>
        <begin position="12"/>
        <end position="21"/>
    </location>
</feature>
<dbReference type="AlphaFoldDB" id="A0AAV9RS19"/>
<keyword evidence="4" id="KW-1185">Reference proteome</keyword>
<gene>
    <name evidence="3" type="ORF">CRENBAI_013639</name>
</gene>
<reference evidence="3 4" key="1">
    <citation type="submission" date="2021-06" db="EMBL/GenBank/DDBJ databases">
        <authorList>
            <person name="Palmer J.M."/>
        </authorList>
    </citation>
    <scope>NUCLEOTIDE SEQUENCE [LARGE SCALE GENOMIC DNA]</scope>
    <source>
        <strain evidence="3 4">MEX-2019</strain>
        <tissue evidence="3">Muscle</tissue>
    </source>
</reference>